<evidence type="ECO:0000256" key="1">
    <source>
        <dbReference type="SAM" id="Phobius"/>
    </source>
</evidence>
<keyword evidence="3" id="KW-1185">Reference proteome</keyword>
<keyword evidence="1" id="KW-1133">Transmembrane helix</keyword>
<dbReference type="AlphaFoldDB" id="A0A2A2JZB7"/>
<protein>
    <submittedName>
        <fullName evidence="2">Uncharacterized protein</fullName>
    </submittedName>
</protein>
<organism evidence="2 3">
    <name type="scientific">Diploscapter pachys</name>
    <dbReference type="NCBI Taxonomy" id="2018661"/>
    <lineage>
        <taxon>Eukaryota</taxon>
        <taxon>Metazoa</taxon>
        <taxon>Ecdysozoa</taxon>
        <taxon>Nematoda</taxon>
        <taxon>Chromadorea</taxon>
        <taxon>Rhabditida</taxon>
        <taxon>Rhabditina</taxon>
        <taxon>Rhabditomorpha</taxon>
        <taxon>Rhabditoidea</taxon>
        <taxon>Rhabditidae</taxon>
        <taxon>Diploscapter</taxon>
    </lineage>
</organism>
<dbReference type="EMBL" id="LIAE01010011">
    <property type="protein sequence ID" value="PAV66962.1"/>
    <property type="molecule type" value="Genomic_DNA"/>
</dbReference>
<feature type="transmembrane region" description="Helical" evidence="1">
    <location>
        <begin position="87"/>
        <end position="108"/>
    </location>
</feature>
<name>A0A2A2JZB7_9BILA</name>
<evidence type="ECO:0000313" key="3">
    <source>
        <dbReference type="Proteomes" id="UP000218231"/>
    </source>
</evidence>
<keyword evidence="1" id="KW-0812">Transmembrane</keyword>
<accession>A0A2A2JZB7</accession>
<dbReference type="Proteomes" id="UP000218231">
    <property type="component" value="Unassembled WGS sequence"/>
</dbReference>
<sequence length="117" mass="13433">MAEIGPPSYESLFEDHLQKRASLNAAEIAKTTAPLLERESISNVPSSSSNCQSDDSQLENGCVVYERFRDIPEDPKSFRVRRKLLDIFWWVLFLTFMAFFALCLAIILNLTTFRLQI</sequence>
<reference evidence="2 3" key="1">
    <citation type="journal article" date="2017" name="Curr. Biol.">
        <title>Genome architecture and evolution of a unichromosomal asexual nematode.</title>
        <authorList>
            <person name="Fradin H."/>
            <person name="Zegar C."/>
            <person name="Gutwein M."/>
            <person name="Lucas J."/>
            <person name="Kovtun M."/>
            <person name="Corcoran D."/>
            <person name="Baugh L.R."/>
            <person name="Kiontke K."/>
            <person name="Gunsalus K."/>
            <person name="Fitch D.H."/>
            <person name="Piano F."/>
        </authorList>
    </citation>
    <scope>NUCLEOTIDE SEQUENCE [LARGE SCALE GENOMIC DNA]</scope>
    <source>
        <strain evidence="2">PF1309</strain>
    </source>
</reference>
<comment type="caution">
    <text evidence="2">The sequence shown here is derived from an EMBL/GenBank/DDBJ whole genome shotgun (WGS) entry which is preliminary data.</text>
</comment>
<evidence type="ECO:0000313" key="2">
    <source>
        <dbReference type="EMBL" id="PAV66962.1"/>
    </source>
</evidence>
<gene>
    <name evidence="2" type="ORF">WR25_06297</name>
</gene>
<keyword evidence="1" id="KW-0472">Membrane</keyword>
<proteinExistence type="predicted"/>